<dbReference type="EMBL" id="MU266364">
    <property type="protein sequence ID" value="KAH7927578.1"/>
    <property type="molecule type" value="Genomic_DNA"/>
</dbReference>
<keyword evidence="2" id="KW-1185">Reference proteome</keyword>
<gene>
    <name evidence="1" type="ORF">BV22DRAFT_1118149</name>
</gene>
<accession>A0ACB8BSK3</accession>
<organism evidence="1 2">
    <name type="scientific">Leucogyrophana mollusca</name>
    <dbReference type="NCBI Taxonomy" id="85980"/>
    <lineage>
        <taxon>Eukaryota</taxon>
        <taxon>Fungi</taxon>
        <taxon>Dikarya</taxon>
        <taxon>Basidiomycota</taxon>
        <taxon>Agaricomycotina</taxon>
        <taxon>Agaricomycetes</taxon>
        <taxon>Agaricomycetidae</taxon>
        <taxon>Boletales</taxon>
        <taxon>Boletales incertae sedis</taxon>
        <taxon>Leucogyrophana</taxon>
    </lineage>
</organism>
<reference evidence="1" key="1">
    <citation type="journal article" date="2021" name="New Phytol.">
        <title>Evolutionary innovations through gain and loss of genes in the ectomycorrhizal Boletales.</title>
        <authorList>
            <person name="Wu G."/>
            <person name="Miyauchi S."/>
            <person name="Morin E."/>
            <person name="Kuo A."/>
            <person name="Drula E."/>
            <person name="Varga T."/>
            <person name="Kohler A."/>
            <person name="Feng B."/>
            <person name="Cao Y."/>
            <person name="Lipzen A."/>
            <person name="Daum C."/>
            <person name="Hundley H."/>
            <person name="Pangilinan J."/>
            <person name="Johnson J."/>
            <person name="Barry K."/>
            <person name="LaButti K."/>
            <person name="Ng V."/>
            <person name="Ahrendt S."/>
            <person name="Min B."/>
            <person name="Choi I.G."/>
            <person name="Park H."/>
            <person name="Plett J.M."/>
            <person name="Magnuson J."/>
            <person name="Spatafora J.W."/>
            <person name="Nagy L.G."/>
            <person name="Henrissat B."/>
            <person name="Grigoriev I.V."/>
            <person name="Yang Z.L."/>
            <person name="Xu J."/>
            <person name="Martin F.M."/>
        </authorList>
    </citation>
    <scope>NUCLEOTIDE SEQUENCE</scope>
    <source>
        <strain evidence="1">KUC20120723A-06</strain>
    </source>
</reference>
<dbReference type="Proteomes" id="UP000790709">
    <property type="component" value="Unassembled WGS sequence"/>
</dbReference>
<proteinExistence type="predicted"/>
<evidence type="ECO:0000313" key="2">
    <source>
        <dbReference type="Proteomes" id="UP000790709"/>
    </source>
</evidence>
<evidence type="ECO:0000313" key="1">
    <source>
        <dbReference type="EMBL" id="KAH7927578.1"/>
    </source>
</evidence>
<comment type="caution">
    <text evidence="1">The sequence shown here is derived from an EMBL/GenBank/DDBJ whole genome shotgun (WGS) entry which is preliminary data.</text>
</comment>
<sequence length="430" mass="46560">MTDDDSDGSEVFGSDDEPSVAILNHFKQWEADTSVPTYRSAFDAYFAQASSRSRTSANIFSSRVLSLTAEEHNGAIAAYKARPESRIPETRWSGPWDERTAFNRFVRELDEGFNLLFYGYGSKRALLNKLAVESLSKRGHAVVVNGFQPNLALKDVLASIERVPGVQSIPLSSTSAEKQTQRIHDFFSDASSPHLYLVVHNIDSPTMRSPKFKNVLSLLALNPHIHLVASVDRLNAPLLWSASEIAARKDGASAESTVPRRGYAWLWHDLTTLVPYDFELAFANRSSISGAAALSSGGRAVQDTAVGAAAGAPVTETAATHVLAAVTQKAKKLFSLLGAEQLENVEAGGEDAGISDLQQFGLTYDVLFTTARDAFVATNDTALRSLLGEFRDHGLVLSAAQGGPGGGEVLWIPLRKERLGKILQMLNAEQ</sequence>
<name>A0ACB8BSK3_9AGAM</name>
<protein>
    <submittedName>
        <fullName evidence="1">Origin recognition complex subunit 2</fullName>
    </submittedName>
</protein>